<feature type="domain" description="Rhamnogalacturonan lyase" evidence="2">
    <location>
        <begin position="182"/>
        <end position="222"/>
    </location>
</feature>
<feature type="signal peptide" evidence="1">
    <location>
        <begin position="1"/>
        <end position="29"/>
    </location>
</feature>
<dbReference type="InterPro" id="IPR052721">
    <property type="entry name" value="ET_Amicyanin"/>
</dbReference>
<gene>
    <name evidence="3" type="ORF">HOP12_01320</name>
</gene>
<reference evidence="3 4" key="1">
    <citation type="submission" date="2020-04" db="EMBL/GenBank/DDBJ databases">
        <title>Metagenomic profiling of ammonia- and methane-oxidizing microorganisms in a Dutch drinking water treatment plant.</title>
        <authorList>
            <person name="Poghosyan L."/>
            <person name="Leucker S."/>
        </authorList>
    </citation>
    <scope>NUCLEOTIDE SEQUENCE [LARGE SCALE GENOMIC DNA]</scope>
    <source>
        <strain evidence="3">S-RSF-IL-03</strain>
    </source>
</reference>
<evidence type="ECO:0000313" key="4">
    <source>
        <dbReference type="Proteomes" id="UP000580839"/>
    </source>
</evidence>
<dbReference type="Pfam" id="PF14686">
    <property type="entry name" value="fn3_3"/>
    <property type="match status" value="1"/>
</dbReference>
<dbReference type="EMBL" id="JABFRW010000013">
    <property type="protein sequence ID" value="NOT32787.1"/>
    <property type="molecule type" value="Genomic_DNA"/>
</dbReference>
<dbReference type="InterPro" id="IPR008972">
    <property type="entry name" value="Cupredoxin"/>
</dbReference>
<dbReference type="GO" id="GO:0030246">
    <property type="term" value="F:carbohydrate binding"/>
    <property type="evidence" value="ECO:0007669"/>
    <property type="project" value="InterPro"/>
</dbReference>
<dbReference type="PANTHER" id="PTHR36507:SF1">
    <property type="entry name" value="BLL1555 PROTEIN"/>
    <property type="match status" value="1"/>
</dbReference>
<feature type="chain" id="PRO_5032737730" description="Rhamnogalacturonan lyase domain-containing protein" evidence="1">
    <location>
        <begin position="30"/>
        <end position="227"/>
    </location>
</feature>
<evidence type="ECO:0000259" key="2">
    <source>
        <dbReference type="Pfam" id="PF14686"/>
    </source>
</evidence>
<keyword evidence="1" id="KW-0732">Signal</keyword>
<dbReference type="PANTHER" id="PTHR36507">
    <property type="entry name" value="BLL1555 PROTEIN"/>
    <property type="match status" value="1"/>
</dbReference>
<dbReference type="SUPFAM" id="SSF49503">
    <property type="entry name" value="Cupredoxins"/>
    <property type="match status" value="1"/>
</dbReference>
<name>A0A849SIS8_UNCEI</name>
<dbReference type="SUPFAM" id="SSF49452">
    <property type="entry name" value="Starch-binding domain-like"/>
    <property type="match status" value="1"/>
</dbReference>
<dbReference type="InterPro" id="IPR013784">
    <property type="entry name" value="Carb-bd-like_fold"/>
</dbReference>
<dbReference type="Proteomes" id="UP000580839">
    <property type="component" value="Unassembled WGS sequence"/>
</dbReference>
<accession>A0A849SIS8</accession>
<proteinExistence type="predicted"/>
<evidence type="ECO:0000313" key="3">
    <source>
        <dbReference type="EMBL" id="NOT32787.1"/>
    </source>
</evidence>
<dbReference type="AlphaFoldDB" id="A0A849SIS8"/>
<dbReference type="InterPro" id="IPR029413">
    <property type="entry name" value="RG-lyase_II"/>
</dbReference>
<comment type="caution">
    <text evidence="3">The sequence shown here is derived from an EMBL/GenBank/DDBJ whole genome shotgun (WGS) entry which is preliminary data.</text>
</comment>
<protein>
    <recommendedName>
        <fullName evidence="2">Rhamnogalacturonan lyase domain-containing protein</fullName>
    </recommendedName>
</protein>
<evidence type="ECO:0000256" key="1">
    <source>
        <dbReference type="SAM" id="SignalP"/>
    </source>
</evidence>
<dbReference type="Gene3D" id="2.60.40.420">
    <property type="entry name" value="Cupredoxins - blue copper proteins"/>
    <property type="match status" value="1"/>
</dbReference>
<organism evidence="3 4">
    <name type="scientific">Eiseniibacteriota bacterium</name>
    <dbReference type="NCBI Taxonomy" id="2212470"/>
    <lineage>
        <taxon>Bacteria</taxon>
        <taxon>Candidatus Eiseniibacteriota</taxon>
    </lineage>
</organism>
<sequence length="227" mass="24383">MTRRRFDHGGWSAAIAVLAIAWSSVPAHAAVLSGFVHTPNDGGSARSTANAYAGRANSLPGRHETRVGAVTDAVIYFEETPAGTLPENSDRGRTLAQRDQAFVPRVLAIPVGAAVDFPNMDPIFHNVFSVSPACHFDLGKYPKGRSRQVTFRKAGVVNVYCDIHSSMAAWIVVVAHPWFTRPAADGSFALPDVPPGSYRVVAWHPDLPTVTREVTIPAGGATVELRF</sequence>